<dbReference type="GO" id="GO:0006284">
    <property type="term" value="P:base-excision repair"/>
    <property type="evidence" value="ECO:0007669"/>
    <property type="project" value="UniProtKB-UniRule"/>
</dbReference>
<keyword evidence="6" id="KW-0004">4Fe-4S</keyword>
<sequence>MDLFSADTVRPPFIAREQSPEWNALPFAERVIAWQRSHGRAGLPWQLTRDPYRVWLSEIMLQQTQVTTVLGYYERFLQRFPTVAALAAAPSEDVLALWSGLGYYARARNLHRCAQAVVDEHGGEFPRSAEGLAELPGIGRSTAAAIAAFCFGERVAILDGNVKRVLTRALAYESDIASSASEKALWAVATDLLPDAPAGEPLHAAMATYTQGLMDLGATVCTIRRPACDACPAHATCQGRASGAPERFPVKTRKLKRGKRASVLLWLQHKERVWLVRRADSGVWAQLWSLPEFDTAVALERAVAPWPGTLEWMAPFKHVLTHFDWMLQPLKLQWHGAVSDALQREIDRLVAVNAGAVDEPGEADVHGDVEEPDDEASVAPTVGEGRWFARADLDGVGIPSPIRKLLDAAL</sequence>
<comment type="similarity">
    <text evidence="3 14">Belongs to the Nth/MutY family.</text>
</comment>
<keyword evidence="17" id="KW-1185">Reference proteome</keyword>
<dbReference type="InterPro" id="IPR023170">
    <property type="entry name" value="HhH_base_excis_C"/>
</dbReference>
<dbReference type="GO" id="GO:0046872">
    <property type="term" value="F:metal ion binding"/>
    <property type="evidence" value="ECO:0007669"/>
    <property type="project" value="UniProtKB-UniRule"/>
</dbReference>
<keyword evidence="13 14" id="KW-0326">Glycosidase</keyword>
<dbReference type="CDD" id="cd03431">
    <property type="entry name" value="NUDIX_DNA_Glycosylase_C-MutY"/>
    <property type="match status" value="1"/>
</dbReference>
<evidence type="ECO:0000256" key="10">
    <source>
        <dbReference type="ARBA" id="ARBA00023004"/>
    </source>
</evidence>
<dbReference type="EC" id="3.2.2.31" evidence="4 14"/>
<dbReference type="Gene3D" id="3.90.79.10">
    <property type="entry name" value="Nucleoside Triphosphate Pyrophosphohydrolase"/>
    <property type="match status" value="1"/>
</dbReference>
<evidence type="ECO:0000256" key="11">
    <source>
        <dbReference type="ARBA" id="ARBA00023014"/>
    </source>
</evidence>
<dbReference type="AlphaFoldDB" id="A0A9X1YPW5"/>
<keyword evidence="11" id="KW-0411">Iron-sulfur</keyword>
<dbReference type="CDD" id="cd00056">
    <property type="entry name" value="ENDO3c"/>
    <property type="match status" value="1"/>
</dbReference>
<evidence type="ECO:0000256" key="7">
    <source>
        <dbReference type="ARBA" id="ARBA00022723"/>
    </source>
</evidence>
<comment type="caution">
    <text evidence="16">The sequence shown here is derived from an EMBL/GenBank/DDBJ whole genome shotgun (WGS) entry which is preliminary data.</text>
</comment>
<dbReference type="InterPro" id="IPR044298">
    <property type="entry name" value="MIG/MutY"/>
</dbReference>
<keyword evidence="7" id="KW-0479">Metal-binding</keyword>
<dbReference type="GO" id="GO:0000701">
    <property type="term" value="F:purine-specific mismatch base pair DNA N-glycosylase activity"/>
    <property type="evidence" value="ECO:0007669"/>
    <property type="project" value="UniProtKB-EC"/>
</dbReference>
<keyword evidence="12" id="KW-0234">DNA repair</keyword>
<dbReference type="Pfam" id="PF00730">
    <property type="entry name" value="HhH-GPD"/>
    <property type="match status" value="1"/>
</dbReference>
<dbReference type="Pfam" id="PF14815">
    <property type="entry name" value="NUDIX_4"/>
    <property type="match status" value="1"/>
</dbReference>
<dbReference type="Gene3D" id="1.10.1670.10">
    <property type="entry name" value="Helix-hairpin-Helix base-excision DNA repair enzymes (C-terminal)"/>
    <property type="match status" value="1"/>
</dbReference>
<evidence type="ECO:0000256" key="13">
    <source>
        <dbReference type="ARBA" id="ARBA00023295"/>
    </source>
</evidence>
<reference evidence="16" key="1">
    <citation type="submission" date="2021-11" db="EMBL/GenBank/DDBJ databases">
        <title>BS-T2-15 a new species belonging to the Comamonadaceae family isolated from the soil of a French oak forest.</title>
        <authorList>
            <person name="Mieszkin S."/>
            <person name="Alain K."/>
        </authorList>
    </citation>
    <scope>NUCLEOTIDE SEQUENCE</scope>
    <source>
        <strain evidence="16">BS-T2-15</strain>
    </source>
</reference>
<dbReference type="PANTHER" id="PTHR42944:SF1">
    <property type="entry name" value="ADENINE DNA GLYCOSYLASE"/>
    <property type="match status" value="1"/>
</dbReference>
<proteinExistence type="inferred from homology"/>
<evidence type="ECO:0000256" key="2">
    <source>
        <dbReference type="ARBA" id="ARBA00002933"/>
    </source>
</evidence>
<dbReference type="GO" id="GO:0051539">
    <property type="term" value="F:4 iron, 4 sulfur cluster binding"/>
    <property type="evidence" value="ECO:0007669"/>
    <property type="project" value="UniProtKB-UniRule"/>
</dbReference>
<dbReference type="SUPFAM" id="SSF48150">
    <property type="entry name" value="DNA-glycosylase"/>
    <property type="match status" value="1"/>
</dbReference>
<dbReference type="InterPro" id="IPR011257">
    <property type="entry name" value="DNA_glycosylase"/>
</dbReference>
<dbReference type="InterPro" id="IPR015797">
    <property type="entry name" value="NUDIX_hydrolase-like_dom_sf"/>
</dbReference>
<evidence type="ECO:0000313" key="17">
    <source>
        <dbReference type="Proteomes" id="UP001139353"/>
    </source>
</evidence>
<dbReference type="PANTHER" id="PTHR42944">
    <property type="entry name" value="ADENINE DNA GLYCOSYLASE"/>
    <property type="match status" value="1"/>
</dbReference>
<dbReference type="InterPro" id="IPR004035">
    <property type="entry name" value="Endouclease-III_FeS-bd_BS"/>
</dbReference>
<evidence type="ECO:0000256" key="4">
    <source>
        <dbReference type="ARBA" id="ARBA00012045"/>
    </source>
</evidence>
<gene>
    <name evidence="16" type="primary">mutY</name>
    <name evidence="16" type="ORF">LPC04_24655</name>
</gene>
<dbReference type="Pfam" id="PF00633">
    <property type="entry name" value="HHH"/>
    <property type="match status" value="1"/>
</dbReference>
<dbReference type="Gene3D" id="1.10.340.30">
    <property type="entry name" value="Hypothetical protein, domain 2"/>
    <property type="match status" value="1"/>
</dbReference>
<evidence type="ECO:0000256" key="3">
    <source>
        <dbReference type="ARBA" id="ARBA00008343"/>
    </source>
</evidence>
<dbReference type="PROSITE" id="PS00764">
    <property type="entry name" value="ENDONUCLEASE_III_1"/>
    <property type="match status" value="1"/>
</dbReference>
<dbReference type="SUPFAM" id="SSF55811">
    <property type="entry name" value="Nudix"/>
    <property type="match status" value="1"/>
</dbReference>
<dbReference type="NCBIfam" id="TIGR01084">
    <property type="entry name" value="mutY"/>
    <property type="match status" value="1"/>
</dbReference>
<dbReference type="GO" id="GO:0034039">
    <property type="term" value="F:8-oxo-7,8-dihydroguanine DNA N-glycosylase activity"/>
    <property type="evidence" value="ECO:0007669"/>
    <property type="project" value="TreeGrafter"/>
</dbReference>
<organism evidence="16 17">
    <name type="scientific">Scleromatobacter humisilvae</name>
    <dbReference type="NCBI Taxonomy" id="2897159"/>
    <lineage>
        <taxon>Bacteria</taxon>
        <taxon>Pseudomonadati</taxon>
        <taxon>Pseudomonadota</taxon>
        <taxon>Betaproteobacteria</taxon>
        <taxon>Burkholderiales</taxon>
        <taxon>Sphaerotilaceae</taxon>
        <taxon>Scleromatobacter</taxon>
    </lineage>
</organism>
<dbReference type="InterPro" id="IPR000445">
    <property type="entry name" value="HhH_motif"/>
</dbReference>
<evidence type="ECO:0000259" key="15">
    <source>
        <dbReference type="SMART" id="SM00478"/>
    </source>
</evidence>
<dbReference type="FunFam" id="1.10.340.30:FF:000002">
    <property type="entry name" value="Adenine DNA glycosylase"/>
    <property type="match status" value="1"/>
</dbReference>
<dbReference type="SMART" id="SM00478">
    <property type="entry name" value="ENDO3c"/>
    <property type="match status" value="1"/>
</dbReference>
<comment type="cofactor">
    <cofactor evidence="14">
        <name>[4Fe-4S] cluster</name>
        <dbReference type="ChEBI" id="CHEBI:49883"/>
    </cofactor>
    <text evidence="14">Binds 1 [4Fe-4S] cluster.</text>
</comment>
<evidence type="ECO:0000313" key="16">
    <source>
        <dbReference type="EMBL" id="MCK9688918.1"/>
    </source>
</evidence>
<name>A0A9X1YPW5_9BURK</name>
<protein>
    <recommendedName>
        <fullName evidence="5 14">Adenine DNA glycosylase</fullName>
        <ecNumber evidence="4 14">3.2.2.31</ecNumber>
    </recommendedName>
</protein>
<dbReference type="GO" id="GO:0035485">
    <property type="term" value="F:adenine/guanine mispair binding"/>
    <property type="evidence" value="ECO:0007669"/>
    <property type="project" value="TreeGrafter"/>
</dbReference>
<evidence type="ECO:0000256" key="5">
    <source>
        <dbReference type="ARBA" id="ARBA00022023"/>
    </source>
</evidence>
<keyword evidence="10 14" id="KW-0408">Iron</keyword>
<dbReference type="InterPro" id="IPR005760">
    <property type="entry name" value="A/G_AdeGlyc_MutY"/>
</dbReference>
<feature type="domain" description="HhH-GPD" evidence="15">
    <location>
        <begin position="60"/>
        <end position="219"/>
    </location>
</feature>
<evidence type="ECO:0000256" key="8">
    <source>
        <dbReference type="ARBA" id="ARBA00022763"/>
    </source>
</evidence>
<dbReference type="GO" id="GO:0032357">
    <property type="term" value="F:oxidized purine DNA binding"/>
    <property type="evidence" value="ECO:0007669"/>
    <property type="project" value="TreeGrafter"/>
</dbReference>
<dbReference type="GO" id="GO:0006298">
    <property type="term" value="P:mismatch repair"/>
    <property type="evidence" value="ECO:0007669"/>
    <property type="project" value="TreeGrafter"/>
</dbReference>
<evidence type="ECO:0000256" key="9">
    <source>
        <dbReference type="ARBA" id="ARBA00022801"/>
    </source>
</evidence>
<evidence type="ECO:0000256" key="14">
    <source>
        <dbReference type="RuleBase" id="RU365096"/>
    </source>
</evidence>
<comment type="function">
    <text evidence="2">Adenine glycosylase active on G-A mispairs. MutY also corrects error-prone DNA synthesis past GO lesions which are due to the oxidatively damaged form of guanine: 7,8-dihydro-8-oxoguanine (8-oxo-dGTP).</text>
</comment>
<dbReference type="RefSeq" id="WP_275684969.1">
    <property type="nucleotide sequence ID" value="NZ_JAJLJH010000011.1"/>
</dbReference>
<evidence type="ECO:0000256" key="12">
    <source>
        <dbReference type="ARBA" id="ARBA00023204"/>
    </source>
</evidence>
<dbReference type="EMBL" id="JAJLJH010000011">
    <property type="protein sequence ID" value="MCK9688918.1"/>
    <property type="molecule type" value="Genomic_DNA"/>
</dbReference>
<evidence type="ECO:0000256" key="1">
    <source>
        <dbReference type="ARBA" id="ARBA00000843"/>
    </source>
</evidence>
<dbReference type="InterPro" id="IPR029119">
    <property type="entry name" value="MutY_C"/>
</dbReference>
<keyword evidence="9" id="KW-0378">Hydrolase</keyword>
<dbReference type="InterPro" id="IPR003265">
    <property type="entry name" value="HhH-GPD_domain"/>
</dbReference>
<evidence type="ECO:0000256" key="6">
    <source>
        <dbReference type="ARBA" id="ARBA00022485"/>
    </source>
</evidence>
<dbReference type="Proteomes" id="UP001139353">
    <property type="component" value="Unassembled WGS sequence"/>
</dbReference>
<comment type="catalytic activity">
    <reaction evidence="1 14">
        <text>Hydrolyzes free adenine bases from 7,8-dihydro-8-oxoguanine:adenine mismatched double-stranded DNA, leaving an apurinic site.</text>
        <dbReference type="EC" id="3.2.2.31"/>
    </reaction>
</comment>
<keyword evidence="8 14" id="KW-0227">DNA damage</keyword>
<accession>A0A9X1YPW5</accession>